<reference evidence="1" key="1">
    <citation type="submission" date="2021-06" db="EMBL/GenBank/DDBJ databases">
        <title>Parelaphostrongylus tenuis whole genome reference sequence.</title>
        <authorList>
            <person name="Garwood T.J."/>
            <person name="Larsen P.A."/>
            <person name="Fountain-Jones N.M."/>
            <person name="Garbe J.R."/>
            <person name="Macchietto M.G."/>
            <person name="Kania S.A."/>
            <person name="Gerhold R.W."/>
            <person name="Richards J.E."/>
            <person name="Wolf T.M."/>
        </authorList>
    </citation>
    <scope>NUCLEOTIDE SEQUENCE</scope>
    <source>
        <strain evidence="1">MNPRO001-30</strain>
        <tissue evidence="1">Meninges</tissue>
    </source>
</reference>
<accession>A0AAD5MLC1</accession>
<comment type="caution">
    <text evidence="1">The sequence shown here is derived from an EMBL/GenBank/DDBJ whole genome shotgun (WGS) entry which is preliminary data.</text>
</comment>
<dbReference type="EMBL" id="JAHQIW010003872">
    <property type="protein sequence ID" value="KAJ1360455.1"/>
    <property type="molecule type" value="Genomic_DNA"/>
</dbReference>
<evidence type="ECO:0000313" key="2">
    <source>
        <dbReference type="Proteomes" id="UP001196413"/>
    </source>
</evidence>
<dbReference type="Proteomes" id="UP001196413">
    <property type="component" value="Unassembled WGS sequence"/>
</dbReference>
<name>A0AAD5MLC1_PARTN</name>
<dbReference type="AlphaFoldDB" id="A0AAD5MLC1"/>
<sequence length="77" mass="8714">MLVISHFSSKVVHVKAGDGGAIMEIIEKEATTFLRHRLQSQIEPSRVSTAVRDIGVKSSFLHEYHDNKSSYRYVPLD</sequence>
<evidence type="ECO:0000313" key="1">
    <source>
        <dbReference type="EMBL" id="KAJ1360455.1"/>
    </source>
</evidence>
<organism evidence="1 2">
    <name type="scientific">Parelaphostrongylus tenuis</name>
    <name type="common">Meningeal worm</name>
    <dbReference type="NCBI Taxonomy" id="148309"/>
    <lineage>
        <taxon>Eukaryota</taxon>
        <taxon>Metazoa</taxon>
        <taxon>Ecdysozoa</taxon>
        <taxon>Nematoda</taxon>
        <taxon>Chromadorea</taxon>
        <taxon>Rhabditida</taxon>
        <taxon>Rhabditina</taxon>
        <taxon>Rhabditomorpha</taxon>
        <taxon>Strongyloidea</taxon>
        <taxon>Metastrongylidae</taxon>
        <taxon>Parelaphostrongylus</taxon>
    </lineage>
</organism>
<protein>
    <submittedName>
        <fullName evidence="1">Uncharacterized protein</fullName>
    </submittedName>
</protein>
<proteinExistence type="predicted"/>
<keyword evidence="2" id="KW-1185">Reference proteome</keyword>
<gene>
    <name evidence="1" type="ORF">KIN20_019427</name>
</gene>